<protein>
    <submittedName>
        <fullName evidence="3 4">Uncharacterized protein</fullName>
    </submittedName>
</protein>
<dbReference type="PANTHER" id="PTHR33066:SF2">
    <property type="entry name" value="FILAGGRIN-2-LIKE"/>
    <property type="match status" value="1"/>
</dbReference>
<feature type="compositionally biased region" description="Polar residues" evidence="1">
    <location>
        <begin position="419"/>
        <end position="429"/>
    </location>
</feature>
<evidence type="ECO:0000313" key="2">
    <source>
        <dbReference type="Proteomes" id="UP001652642"/>
    </source>
</evidence>
<feature type="region of interest" description="Disordered" evidence="1">
    <location>
        <begin position="380"/>
        <end position="404"/>
    </location>
</feature>
<dbReference type="Proteomes" id="UP001652642">
    <property type="component" value="Chromosome 1"/>
</dbReference>
<accession>A0ABM5GMV3</accession>
<evidence type="ECO:0000313" key="4">
    <source>
        <dbReference type="RefSeq" id="XP_072858991.1"/>
    </source>
</evidence>
<feature type="compositionally biased region" description="Polar residues" evidence="1">
    <location>
        <begin position="380"/>
        <end position="396"/>
    </location>
</feature>
<reference evidence="2 3" key="1">
    <citation type="submission" date="2025-05" db="UniProtKB">
        <authorList>
            <consortium name="RefSeq"/>
        </authorList>
    </citation>
    <scope>NUCLEOTIDE SEQUENCE [LARGE SCALE GENOMIC DNA]</scope>
</reference>
<feature type="region of interest" description="Disordered" evidence="1">
    <location>
        <begin position="151"/>
        <end position="170"/>
    </location>
</feature>
<dbReference type="RefSeq" id="XP_072858991.1">
    <property type="nucleotide sequence ID" value="XM_073002890.1"/>
</dbReference>
<dbReference type="RefSeq" id="XP_072858986.1">
    <property type="nucleotide sequence ID" value="XM_073002885.1"/>
</dbReference>
<feature type="compositionally biased region" description="Polar residues" evidence="1">
    <location>
        <begin position="262"/>
        <end position="271"/>
    </location>
</feature>
<feature type="region of interest" description="Disordered" evidence="1">
    <location>
        <begin position="248"/>
        <end position="273"/>
    </location>
</feature>
<gene>
    <name evidence="3 4" type="primary">LOC140708067</name>
</gene>
<feature type="region of interest" description="Disordered" evidence="1">
    <location>
        <begin position="419"/>
        <end position="458"/>
    </location>
</feature>
<feature type="region of interest" description="Disordered" evidence="1">
    <location>
        <begin position="513"/>
        <end position="544"/>
    </location>
</feature>
<evidence type="ECO:0000256" key="1">
    <source>
        <dbReference type="SAM" id="MobiDB-lite"/>
    </source>
</evidence>
<dbReference type="GeneID" id="140708067"/>
<evidence type="ECO:0000313" key="3">
    <source>
        <dbReference type="RefSeq" id="XP_072858986.1"/>
    </source>
</evidence>
<keyword evidence="2" id="KW-1185">Reference proteome</keyword>
<feature type="compositionally biased region" description="Low complexity" evidence="1">
    <location>
        <begin position="441"/>
        <end position="454"/>
    </location>
</feature>
<name>A0ABM5GMV3_9SAUR</name>
<sequence>MLPPGLSPSVLRPKVRGVSPIALLPRKPDIFFDSTITLAHHPTPHIHLAPFLRNWSAFTADKWVLDIIQFWYRLEFLELPPLGCIKHTTFQSSLTNGNLLSTSKTCCGTNPPRVRHRRFLLQILRHPQKRWGHSSYLRSPDTKPLPTHKKVLHGHNRNHTSSASSGRLVHHHRPPRRLFSYFYSSSSPQVSAFLFSRHRLSVLRHSLRLTYRPLHIYKVHGPSRHISSHAQHKRLPVYRQLVNRGGLSRKRSSQHCIRPRNPQITKTSSKQVKVPPPPFAGHGIHRHFNQFYHSTYHPNSSAHIQDPPVLTSQDSISPSCPAPPQPYGLYHCGFSARATENEILTSMVSHIVQPTNKRSTQTPQGDTRTLATTSMVDFCSSSPRRSLIPTTSAHSPSDNRRQPCRLGCQLRRPQHSCPLVTQGTKASHQSARDVGSHKGCSSLSSTSTRTSHPSGYRQYDHDALHKQTRRHLLPSTSLPGSSPVGILLHQSHIPSGSPRSNCRQPIGGCTQPFNYTDPRMGTRSIGLPPNLPKVEDPTHRYVRN</sequence>
<feature type="compositionally biased region" description="Basic and acidic residues" evidence="1">
    <location>
        <begin position="533"/>
        <end position="544"/>
    </location>
</feature>
<dbReference type="PANTHER" id="PTHR33066">
    <property type="entry name" value="INTEGRASE_SAM-LIKE_N DOMAIN-CONTAINING PROTEIN"/>
    <property type="match status" value="1"/>
</dbReference>
<proteinExistence type="predicted"/>
<organism evidence="2 3">
    <name type="scientific">Pogona vitticeps</name>
    <name type="common">central bearded dragon</name>
    <dbReference type="NCBI Taxonomy" id="103695"/>
    <lineage>
        <taxon>Eukaryota</taxon>
        <taxon>Metazoa</taxon>
        <taxon>Chordata</taxon>
        <taxon>Craniata</taxon>
        <taxon>Vertebrata</taxon>
        <taxon>Euteleostomi</taxon>
        <taxon>Lepidosauria</taxon>
        <taxon>Squamata</taxon>
        <taxon>Bifurcata</taxon>
        <taxon>Unidentata</taxon>
        <taxon>Episquamata</taxon>
        <taxon>Toxicofera</taxon>
        <taxon>Iguania</taxon>
        <taxon>Acrodonta</taxon>
        <taxon>Agamidae</taxon>
        <taxon>Amphibolurinae</taxon>
        <taxon>Pogona</taxon>
    </lineage>
</organism>